<name>A0A2U9PEA9_STRAS</name>
<evidence type="ECO:0000313" key="4">
    <source>
        <dbReference type="Proteomes" id="UP000247634"/>
    </source>
</evidence>
<organism evidence="3 4">
    <name type="scientific">Streptomyces actuosus</name>
    <dbReference type="NCBI Taxonomy" id="1885"/>
    <lineage>
        <taxon>Bacteria</taxon>
        <taxon>Bacillati</taxon>
        <taxon>Actinomycetota</taxon>
        <taxon>Actinomycetes</taxon>
        <taxon>Kitasatosporales</taxon>
        <taxon>Streptomycetaceae</taxon>
        <taxon>Streptomyces</taxon>
    </lineage>
</organism>
<keyword evidence="2" id="KW-0472">Membrane</keyword>
<reference evidence="3 4" key="1">
    <citation type="submission" date="2018-06" db="EMBL/GenBank/DDBJ databases">
        <title>The complete genome sequence of a nosiheptide producer Streptomyces actuosus ATCC 25421: deducing the ability of producing a new class III lantibiotics.</title>
        <authorList>
            <person name="Liu W."/>
            <person name="Sun F."/>
            <person name="Hu Y."/>
        </authorList>
    </citation>
    <scope>NUCLEOTIDE SEQUENCE [LARGE SCALE GENOMIC DNA]</scope>
    <source>
        <strain evidence="3 4">ATCC 25421</strain>
    </source>
</reference>
<proteinExistence type="predicted"/>
<feature type="transmembrane region" description="Helical" evidence="2">
    <location>
        <begin position="6"/>
        <end position="26"/>
    </location>
</feature>
<evidence type="ECO:0000256" key="2">
    <source>
        <dbReference type="SAM" id="Phobius"/>
    </source>
</evidence>
<keyword evidence="4" id="KW-1185">Reference proteome</keyword>
<accession>A0A2U9PEA9</accession>
<dbReference type="OrthoDB" id="4301627at2"/>
<feature type="region of interest" description="Disordered" evidence="1">
    <location>
        <begin position="191"/>
        <end position="215"/>
    </location>
</feature>
<protein>
    <submittedName>
        <fullName evidence="3">Uncharacterized protein</fullName>
    </submittedName>
</protein>
<gene>
    <name evidence="3" type="ORF">DMT42_37220</name>
</gene>
<keyword evidence="2" id="KW-1133">Transmembrane helix</keyword>
<dbReference type="AlphaFoldDB" id="A0A2U9PEA9"/>
<evidence type="ECO:0000313" key="3">
    <source>
        <dbReference type="EMBL" id="AWT47334.1"/>
    </source>
</evidence>
<keyword evidence="2" id="KW-0812">Transmembrane</keyword>
<evidence type="ECO:0000256" key="1">
    <source>
        <dbReference type="SAM" id="MobiDB-lite"/>
    </source>
</evidence>
<sequence length="215" mass="23101">MVDQLAIVEWGLASAAVVYAVLGVAARVRRRAHDRLSASLTDFEVDPYLAVATTLGLDEVDRAAAAALIVDGMAGIDSENRITLTERGAKSKSTPQHPVPAALLKALRRMRTPAYLRRLRDESGYRERRDDFLSQQRARVPAWPAAHRTDTLFRTGVLALTALSLFYAVPSGMAGQGSCRGVAGVPALAPQHSAPRAADRRAARSAGGGHVERRV</sequence>
<dbReference type="EMBL" id="CP029788">
    <property type="protein sequence ID" value="AWT47334.1"/>
    <property type="molecule type" value="Genomic_DNA"/>
</dbReference>
<dbReference type="Proteomes" id="UP000247634">
    <property type="component" value="Chromosome"/>
</dbReference>
<dbReference type="KEGG" id="sact:DMT42_37220"/>